<accession>A0A512H8L0</accession>
<evidence type="ECO:0000256" key="2">
    <source>
        <dbReference type="ARBA" id="ARBA00022729"/>
    </source>
</evidence>
<dbReference type="PANTHER" id="PTHR36307:SF1">
    <property type="entry name" value="FLAGELLA BASAL BODY P-RING FORMATION PROTEIN FLGA"/>
    <property type="match status" value="1"/>
</dbReference>
<evidence type="ECO:0000256" key="4">
    <source>
        <dbReference type="SAM" id="SignalP"/>
    </source>
</evidence>
<organism evidence="6 7">
    <name type="scientific">Pararhodospirillum oryzae</name>
    <dbReference type="NCBI Taxonomy" id="478448"/>
    <lineage>
        <taxon>Bacteria</taxon>
        <taxon>Pseudomonadati</taxon>
        <taxon>Pseudomonadota</taxon>
        <taxon>Alphaproteobacteria</taxon>
        <taxon>Rhodospirillales</taxon>
        <taxon>Rhodospirillaceae</taxon>
        <taxon>Pararhodospirillum</taxon>
    </lineage>
</organism>
<keyword evidence="2 4" id="KW-0732">Signal</keyword>
<keyword evidence="6" id="KW-0966">Cell projection</keyword>
<keyword evidence="7" id="KW-1185">Reference proteome</keyword>
<dbReference type="Pfam" id="PF13144">
    <property type="entry name" value="ChapFlgA"/>
    <property type="match status" value="1"/>
</dbReference>
<name>A0A512H8L0_9PROT</name>
<feature type="domain" description="SAF" evidence="5">
    <location>
        <begin position="232"/>
        <end position="294"/>
    </location>
</feature>
<protein>
    <submittedName>
        <fullName evidence="6">Flagellar basal body P-ring biosynthesis protein FlgA</fullName>
    </submittedName>
</protein>
<dbReference type="SMART" id="SM00858">
    <property type="entry name" value="SAF"/>
    <property type="match status" value="1"/>
</dbReference>
<comment type="subcellular location">
    <subcellularLocation>
        <location evidence="1">Periplasm</location>
    </subcellularLocation>
</comment>
<dbReference type="OrthoDB" id="7727421at2"/>
<gene>
    <name evidence="6" type="primary">flgA</name>
    <name evidence="6" type="ORF">ROR02_19240</name>
</gene>
<evidence type="ECO:0000313" key="7">
    <source>
        <dbReference type="Proteomes" id="UP000321567"/>
    </source>
</evidence>
<comment type="caution">
    <text evidence="6">The sequence shown here is derived from an EMBL/GenBank/DDBJ whole genome shotgun (WGS) entry which is preliminary data.</text>
</comment>
<proteinExistence type="predicted"/>
<dbReference type="EMBL" id="BJZO01000048">
    <property type="protein sequence ID" value="GEO81793.1"/>
    <property type="molecule type" value="Genomic_DNA"/>
</dbReference>
<dbReference type="GO" id="GO:0044780">
    <property type="term" value="P:bacterial-type flagellum assembly"/>
    <property type="evidence" value="ECO:0007669"/>
    <property type="project" value="InterPro"/>
</dbReference>
<keyword evidence="6" id="KW-0969">Cilium</keyword>
<keyword evidence="6" id="KW-0282">Flagellum</keyword>
<dbReference type="GO" id="GO:0042597">
    <property type="term" value="C:periplasmic space"/>
    <property type="evidence" value="ECO:0007669"/>
    <property type="project" value="UniProtKB-SubCell"/>
</dbReference>
<dbReference type="InterPro" id="IPR039246">
    <property type="entry name" value="Flagellar_FlgA"/>
</dbReference>
<dbReference type="Gene3D" id="3.90.1210.10">
    <property type="entry name" value="Antifreeze-like/N-acetylneuraminic acid synthase C-terminal domain"/>
    <property type="match status" value="1"/>
</dbReference>
<dbReference type="InterPro" id="IPR013974">
    <property type="entry name" value="SAF"/>
</dbReference>
<dbReference type="NCBIfam" id="TIGR03170">
    <property type="entry name" value="flgA_cterm"/>
    <property type="match status" value="1"/>
</dbReference>
<dbReference type="AlphaFoldDB" id="A0A512H8L0"/>
<reference evidence="6 7" key="1">
    <citation type="submission" date="2019-07" db="EMBL/GenBank/DDBJ databases">
        <title>Whole genome shotgun sequence of Rhodospirillum oryzae NBRC 107573.</title>
        <authorList>
            <person name="Hosoyama A."/>
            <person name="Uohara A."/>
            <person name="Ohji S."/>
            <person name="Ichikawa N."/>
        </authorList>
    </citation>
    <scope>NUCLEOTIDE SEQUENCE [LARGE SCALE GENOMIC DNA]</scope>
    <source>
        <strain evidence="6 7">NBRC 107573</strain>
    </source>
</reference>
<sequence>MSRFVSRVWSRRCLGAVLVAATAGLGGPLGRAAEAPANLVPPQPTLMAPPRADTPVGMRNGPAESLALAPGEIELRRAIEVNGPFVTLGDLFEGVGPLAGVAVARAPRPGRSATLDTEWLEQAAQANGLAWAPRGPFDQTVVTRPGVTVPLEAIEATLRPVMANLGAPDSMTMEITTARSSLSVPPGEPYTIRVTEETFDPVTRRFSAVLEAPAGAPDAQRVTVAGRFNETREVPVLLRRLGREETIRAEDLTTMRVRADTLPPDVITDAADLVGMETRSVARDGQPLRRADVVRPVLLRKDTLVTMELRMPGMILSARGRALEAGGMGDMVRVANLTSRQVVMAEVVGPNRVVVAPPPVAVRPQTASR</sequence>
<dbReference type="PANTHER" id="PTHR36307">
    <property type="entry name" value="FLAGELLA BASAL BODY P-RING FORMATION PROTEIN FLGA"/>
    <property type="match status" value="1"/>
</dbReference>
<evidence type="ECO:0000256" key="3">
    <source>
        <dbReference type="ARBA" id="ARBA00022764"/>
    </source>
</evidence>
<dbReference type="InterPro" id="IPR017585">
    <property type="entry name" value="SAF_FlgA"/>
</dbReference>
<dbReference type="Gene3D" id="2.30.30.760">
    <property type="match status" value="1"/>
</dbReference>
<feature type="chain" id="PRO_5022219671" evidence="4">
    <location>
        <begin position="33"/>
        <end position="369"/>
    </location>
</feature>
<dbReference type="CDD" id="cd11614">
    <property type="entry name" value="SAF_CpaB_FlgA_like"/>
    <property type="match status" value="1"/>
</dbReference>
<evidence type="ECO:0000256" key="1">
    <source>
        <dbReference type="ARBA" id="ARBA00004418"/>
    </source>
</evidence>
<dbReference type="Proteomes" id="UP000321567">
    <property type="component" value="Unassembled WGS sequence"/>
</dbReference>
<feature type="signal peptide" evidence="4">
    <location>
        <begin position="1"/>
        <end position="32"/>
    </location>
</feature>
<dbReference type="RefSeq" id="WP_147163816.1">
    <property type="nucleotide sequence ID" value="NZ_BJZO01000048.1"/>
</dbReference>
<evidence type="ECO:0000313" key="6">
    <source>
        <dbReference type="EMBL" id="GEO81793.1"/>
    </source>
</evidence>
<keyword evidence="3" id="KW-0574">Periplasm</keyword>
<evidence type="ECO:0000259" key="5">
    <source>
        <dbReference type="SMART" id="SM00858"/>
    </source>
</evidence>